<dbReference type="Pfam" id="PF00126">
    <property type="entry name" value="HTH_1"/>
    <property type="match status" value="1"/>
</dbReference>
<proteinExistence type="inferred from homology"/>
<dbReference type="Gene3D" id="3.40.190.290">
    <property type="match status" value="1"/>
</dbReference>
<dbReference type="Proteomes" id="UP000602395">
    <property type="component" value="Unassembled WGS sequence"/>
</dbReference>
<evidence type="ECO:0000256" key="1">
    <source>
        <dbReference type="ARBA" id="ARBA00009437"/>
    </source>
</evidence>
<sequence>MDEWVTELSPQLRALVELAVHEGHVTGAAAALGIPQSSMSRRIHALEKALHVPLVVRDGRTLRLTPSAITLADSVRAPLREIEAALTQITDAADPDHGTVRFGFPLTMGSGPVPGLLVDFSRRHPDIHLQLKQAHGAELIDDLRHGRLDLAITIPPPADLPFRVLATQEICAILPEGHTLAGHPSVLLGELSDERFVANPPSYHLRQVTEEWCMAAGFVPDIGIEITQFSTIRDFVRRGLGVALLPRIAGRLRGIVEKPIADGEHTRQIALTSATRSQSPATQRLNAFIVARRFQ</sequence>
<keyword evidence="2" id="KW-0805">Transcription regulation</keyword>
<keyword evidence="3" id="KW-0238">DNA-binding</keyword>
<dbReference type="RefSeq" id="WP_190266992.1">
    <property type="nucleotide sequence ID" value="NZ_BAABAD010000004.1"/>
</dbReference>
<dbReference type="Gene3D" id="1.10.10.10">
    <property type="entry name" value="Winged helix-like DNA-binding domain superfamily/Winged helix DNA-binding domain"/>
    <property type="match status" value="1"/>
</dbReference>
<dbReference type="EMBL" id="JACWMS010000002">
    <property type="protein sequence ID" value="MBD1320290.1"/>
    <property type="molecule type" value="Genomic_DNA"/>
</dbReference>
<accession>A0ABR7WBV9</accession>
<dbReference type="PANTHER" id="PTHR30346">
    <property type="entry name" value="TRANSCRIPTIONAL DUAL REGULATOR HCAR-RELATED"/>
    <property type="match status" value="1"/>
</dbReference>
<evidence type="ECO:0000256" key="2">
    <source>
        <dbReference type="ARBA" id="ARBA00023015"/>
    </source>
</evidence>
<evidence type="ECO:0000256" key="5">
    <source>
        <dbReference type="ARBA" id="ARBA00023163"/>
    </source>
</evidence>
<keyword evidence="5" id="KW-0804">Transcription</keyword>
<reference evidence="7 8" key="1">
    <citation type="submission" date="2020-09" db="EMBL/GenBank/DDBJ databases">
        <title>Novel species in genus Gordonia.</title>
        <authorList>
            <person name="Zhang G."/>
        </authorList>
    </citation>
    <scope>NUCLEOTIDE SEQUENCE [LARGE SCALE GENOMIC DNA]</scope>
    <source>
        <strain evidence="7 8">ON-33</strain>
    </source>
</reference>
<dbReference type="Pfam" id="PF03466">
    <property type="entry name" value="LysR_substrate"/>
    <property type="match status" value="1"/>
</dbReference>
<dbReference type="InterPro" id="IPR005119">
    <property type="entry name" value="LysR_subst-bd"/>
</dbReference>
<dbReference type="SUPFAM" id="SSF46785">
    <property type="entry name" value="Winged helix' DNA-binding domain"/>
    <property type="match status" value="1"/>
</dbReference>
<evidence type="ECO:0000313" key="7">
    <source>
        <dbReference type="EMBL" id="MBD1320290.1"/>
    </source>
</evidence>
<evidence type="ECO:0000313" key="8">
    <source>
        <dbReference type="Proteomes" id="UP000602395"/>
    </source>
</evidence>
<dbReference type="PANTHER" id="PTHR30346:SF28">
    <property type="entry name" value="HTH-TYPE TRANSCRIPTIONAL REGULATOR CYNR"/>
    <property type="match status" value="1"/>
</dbReference>
<comment type="caution">
    <text evidence="7">The sequence shown here is derived from an EMBL/GenBank/DDBJ whole genome shotgun (WGS) entry which is preliminary data.</text>
</comment>
<dbReference type="PROSITE" id="PS50931">
    <property type="entry name" value="HTH_LYSR"/>
    <property type="match status" value="1"/>
</dbReference>
<protein>
    <submittedName>
        <fullName evidence="7">LysR family transcriptional regulator</fullName>
    </submittedName>
</protein>
<evidence type="ECO:0000256" key="4">
    <source>
        <dbReference type="ARBA" id="ARBA00023159"/>
    </source>
</evidence>
<name>A0ABR7WBV9_9ACTN</name>
<dbReference type="InterPro" id="IPR000847">
    <property type="entry name" value="LysR_HTH_N"/>
</dbReference>
<dbReference type="InterPro" id="IPR036388">
    <property type="entry name" value="WH-like_DNA-bd_sf"/>
</dbReference>
<dbReference type="InterPro" id="IPR036390">
    <property type="entry name" value="WH_DNA-bd_sf"/>
</dbReference>
<feature type="domain" description="HTH lysR-type" evidence="6">
    <location>
        <begin position="11"/>
        <end position="65"/>
    </location>
</feature>
<keyword evidence="8" id="KW-1185">Reference proteome</keyword>
<organism evidence="7 8">
    <name type="scientific">Gordonia hankookensis</name>
    <dbReference type="NCBI Taxonomy" id="589403"/>
    <lineage>
        <taxon>Bacteria</taxon>
        <taxon>Bacillati</taxon>
        <taxon>Actinomycetota</taxon>
        <taxon>Actinomycetes</taxon>
        <taxon>Mycobacteriales</taxon>
        <taxon>Gordoniaceae</taxon>
        <taxon>Gordonia</taxon>
    </lineage>
</organism>
<gene>
    <name evidence="7" type="ORF">IDF66_11910</name>
</gene>
<evidence type="ECO:0000256" key="3">
    <source>
        <dbReference type="ARBA" id="ARBA00023125"/>
    </source>
</evidence>
<dbReference type="SUPFAM" id="SSF53850">
    <property type="entry name" value="Periplasmic binding protein-like II"/>
    <property type="match status" value="1"/>
</dbReference>
<evidence type="ECO:0000259" key="6">
    <source>
        <dbReference type="PROSITE" id="PS50931"/>
    </source>
</evidence>
<keyword evidence="4" id="KW-0010">Activator</keyword>
<comment type="similarity">
    <text evidence="1">Belongs to the LysR transcriptional regulatory family.</text>
</comment>